<name>A8N493_COPC7</name>
<accession>A8N493</accession>
<dbReference type="InParanoid" id="A8N493"/>
<protein>
    <recommendedName>
        <fullName evidence="3">F-box domain-containing protein</fullName>
    </recommendedName>
</protein>
<dbReference type="GeneID" id="6006121"/>
<dbReference type="SUPFAM" id="SSF52047">
    <property type="entry name" value="RNI-like"/>
    <property type="match status" value="1"/>
</dbReference>
<dbReference type="AlphaFoldDB" id="A8N493"/>
<evidence type="ECO:0000313" key="2">
    <source>
        <dbReference type="Proteomes" id="UP000001861"/>
    </source>
</evidence>
<dbReference type="VEuPathDB" id="FungiDB:CC1G_11424"/>
<gene>
    <name evidence="1" type="ORF">CC1G_11424</name>
</gene>
<dbReference type="OrthoDB" id="2842221at2759"/>
<dbReference type="EMBL" id="AACS02000001">
    <property type="protein sequence ID" value="EAU92139.1"/>
    <property type="molecule type" value="Genomic_DNA"/>
</dbReference>
<dbReference type="Proteomes" id="UP000001861">
    <property type="component" value="Unassembled WGS sequence"/>
</dbReference>
<keyword evidence="2" id="KW-1185">Reference proteome</keyword>
<comment type="caution">
    <text evidence="1">The sequence shown here is derived from an EMBL/GenBank/DDBJ whole genome shotgun (WGS) entry which is preliminary data.</text>
</comment>
<evidence type="ECO:0000313" key="1">
    <source>
        <dbReference type="EMBL" id="EAU92139.1"/>
    </source>
</evidence>
<dbReference type="KEGG" id="cci:CC1G_11424"/>
<dbReference type="RefSeq" id="XP_001829688.1">
    <property type="nucleotide sequence ID" value="XM_001829636.1"/>
</dbReference>
<dbReference type="eggNOG" id="ENOG502QYZ2">
    <property type="taxonomic scope" value="Eukaryota"/>
</dbReference>
<organism evidence="1 2">
    <name type="scientific">Coprinopsis cinerea (strain Okayama-7 / 130 / ATCC MYA-4618 / FGSC 9003)</name>
    <name type="common">Inky cap fungus</name>
    <name type="synonym">Hormographiella aspergillata</name>
    <dbReference type="NCBI Taxonomy" id="240176"/>
    <lineage>
        <taxon>Eukaryota</taxon>
        <taxon>Fungi</taxon>
        <taxon>Dikarya</taxon>
        <taxon>Basidiomycota</taxon>
        <taxon>Agaricomycotina</taxon>
        <taxon>Agaricomycetes</taxon>
        <taxon>Agaricomycetidae</taxon>
        <taxon>Agaricales</taxon>
        <taxon>Agaricineae</taxon>
        <taxon>Psathyrellaceae</taxon>
        <taxon>Coprinopsis</taxon>
    </lineage>
</organism>
<proteinExistence type="predicted"/>
<sequence>MSPSTSTGQISSLPAEVLLDIFQEYLKPGPVLHLQGSECTLPALTPKDIEYIPGRGENSPFVIDQVCGTWRQLARGDSRLYTDIHVVNPTPKDVSRVRTMLRLSKDRPLRVFLEVHQDWIHEMEVTPRGFVKTNHPVAWHRIMKLVFDNAHRVEQLYLQIPLVGRPQTRMYADALRVNINWDALAFPALTTLHFHDEVHPFYMPEMSFYKDLLTRACATSTRLTDIRLDPTFTICHISPWGPDDGLSPGASMIPWKNLTSLTISVDTWKEMMAVLRQCPLLQELYMQSRILDSEDRVWEPVSLPSLWSLVIEGDECITNYFQPLLYLKAPALKSLSLQHPTGRCIFPHYVNVPSQSKEFLAALTAFHRLNPECRIHTFSSFQRWGPRDLGYLQILSHPVFEDLRSFKTNDVVGEKTLKWMTWDKTSNDPPVLPKLHTFSAHVKANDGVLSRMVASRVLDAPQPVLTRVRAVLDKCSKYTDLKEDREWANRLRPSMVSLEYIRRCPSHT</sequence>
<reference evidence="1 2" key="1">
    <citation type="journal article" date="2010" name="Proc. Natl. Acad. Sci. U.S.A.">
        <title>Insights into evolution of multicellular fungi from the assembled chromosomes of the mushroom Coprinopsis cinerea (Coprinus cinereus).</title>
        <authorList>
            <person name="Stajich J.E."/>
            <person name="Wilke S.K."/>
            <person name="Ahren D."/>
            <person name="Au C.H."/>
            <person name="Birren B.W."/>
            <person name="Borodovsky M."/>
            <person name="Burns C."/>
            <person name="Canback B."/>
            <person name="Casselton L.A."/>
            <person name="Cheng C.K."/>
            <person name="Deng J."/>
            <person name="Dietrich F.S."/>
            <person name="Fargo D.C."/>
            <person name="Farman M.L."/>
            <person name="Gathman A.C."/>
            <person name="Goldberg J."/>
            <person name="Guigo R."/>
            <person name="Hoegger P.J."/>
            <person name="Hooker J.B."/>
            <person name="Huggins A."/>
            <person name="James T.Y."/>
            <person name="Kamada T."/>
            <person name="Kilaru S."/>
            <person name="Kodira C."/>
            <person name="Kues U."/>
            <person name="Kupfer D."/>
            <person name="Kwan H.S."/>
            <person name="Lomsadze A."/>
            <person name="Li W."/>
            <person name="Lilly W.W."/>
            <person name="Ma L.J."/>
            <person name="Mackey A.J."/>
            <person name="Manning G."/>
            <person name="Martin F."/>
            <person name="Muraguchi H."/>
            <person name="Natvig D.O."/>
            <person name="Palmerini H."/>
            <person name="Ramesh M.A."/>
            <person name="Rehmeyer C.J."/>
            <person name="Roe B.A."/>
            <person name="Shenoy N."/>
            <person name="Stanke M."/>
            <person name="Ter-Hovhannisyan V."/>
            <person name="Tunlid A."/>
            <person name="Velagapudi R."/>
            <person name="Vision T.J."/>
            <person name="Zeng Q."/>
            <person name="Zolan M.E."/>
            <person name="Pukkila P.J."/>
        </authorList>
    </citation>
    <scope>NUCLEOTIDE SEQUENCE [LARGE SCALE GENOMIC DNA]</scope>
    <source>
        <strain evidence="2">Okayama-7 / 130 / ATCC MYA-4618 / FGSC 9003</strain>
    </source>
</reference>
<evidence type="ECO:0008006" key="3">
    <source>
        <dbReference type="Google" id="ProtNLM"/>
    </source>
</evidence>